<accession>A0A398DNM7</accession>
<name>A0A398DNM7_9BACT</name>
<dbReference type="InterPro" id="IPR017462">
    <property type="entry name" value="Sulphur_relay_TusC/DsrF"/>
</dbReference>
<evidence type="ECO:0000313" key="2">
    <source>
        <dbReference type="EMBL" id="RIE16795.1"/>
    </source>
</evidence>
<dbReference type="InterPro" id="IPR003787">
    <property type="entry name" value="Sulphur_relay_DsrE/F-like"/>
</dbReference>
<dbReference type="PANTHER" id="PTHR38780:SF1">
    <property type="entry name" value="PROTEIN TUSC"/>
    <property type="match status" value="1"/>
</dbReference>
<reference evidence="2 3" key="1">
    <citation type="submission" date="2018-09" db="EMBL/GenBank/DDBJ databases">
        <title>Discovery and Ecogenomic Context for Candidatus Cryosericales, a Global Caldiserica Order Active in Thawing Permafrost.</title>
        <authorList>
            <person name="Martinez M.A."/>
            <person name="Woodcroft B.J."/>
            <person name="Ignacio Espinoza J.C."/>
            <person name="Zayed A."/>
            <person name="Singleton C.M."/>
            <person name="Boyd J."/>
            <person name="Li Y.-F."/>
            <person name="Purvine S."/>
            <person name="Maughan H."/>
            <person name="Hodgkins S.B."/>
            <person name="Anderson D."/>
            <person name="Sederholm M."/>
            <person name="Temperton B."/>
            <person name="Saleska S.R."/>
            <person name="Tyson G.W."/>
            <person name="Rich V.I."/>
        </authorList>
    </citation>
    <scope>NUCLEOTIDE SEQUENCE [LARGE SCALE GENOMIC DNA]</scope>
    <source>
        <strain evidence="2 3">SMC1</strain>
    </source>
</reference>
<evidence type="ECO:0000256" key="1">
    <source>
        <dbReference type="ARBA" id="ARBA00005996"/>
    </source>
</evidence>
<dbReference type="RefSeq" id="WP_119085723.1">
    <property type="nucleotide sequence ID" value="NZ_QXIY01000019.1"/>
</dbReference>
<dbReference type="PANTHER" id="PTHR38780">
    <property type="entry name" value="PROTEIN TUSC"/>
    <property type="match status" value="1"/>
</dbReference>
<comment type="similarity">
    <text evidence="1">Belongs to the DsrF/TusC family.</text>
</comment>
<organism evidence="2 3">
    <name type="scientific">Candidatus Cryosericum septentrionale</name>
    <dbReference type="NCBI Taxonomy" id="2290913"/>
    <lineage>
        <taxon>Bacteria</taxon>
        <taxon>Pseudomonadati</taxon>
        <taxon>Caldisericota/Cryosericota group</taxon>
        <taxon>Candidatus Cryosericota</taxon>
        <taxon>Candidatus Cryosericia</taxon>
        <taxon>Candidatus Cryosericales</taxon>
        <taxon>Candidatus Cryosericaceae</taxon>
        <taxon>Candidatus Cryosericum</taxon>
    </lineage>
</organism>
<dbReference type="SUPFAM" id="SSF75169">
    <property type="entry name" value="DsrEFH-like"/>
    <property type="match status" value="1"/>
</dbReference>
<sequence>MKSVLFVAYQSPAGSIWINETFRSAFGMYGEELEPVVLFMGEAVLAVRANCKPEQLGCLPLSITFKYIARYKTKVVAVNEDLERFAIAEDGIEPSWNVTRISESELPDFMHAFDKVVFF</sequence>
<dbReference type="Proteomes" id="UP000266113">
    <property type="component" value="Unassembled WGS sequence"/>
</dbReference>
<evidence type="ECO:0000313" key="3">
    <source>
        <dbReference type="Proteomes" id="UP000266113"/>
    </source>
</evidence>
<dbReference type="AlphaFoldDB" id="A0A398DNM7"/>
<proteinExistence type="inferred from homology"/>
<dbReference type="EMBL" id="QXIY01000019">
    <property type="protein sequence ID" value="RIE16795.1"/>
    <property type="molecule type" value="Genomic_DNA"/>
</dbReference>
<dbReference type="InterPro" id="IPR027396">
    <property type="entry name" value="DsrEFH-like"/>
</dbReference>
<keyword evidence="3" id="KW-1185">Reference proteome</keyword>
<comment type="caution">
    <text evidence="2">The sequence shown here is derived from an EMBL/GenBank/DDBJ whole genome shotgun (WGS) entry which is preliminary data.</text>
</comment>
<gene>
    <name evidence="2" type="ORF">SMC1_05160</name>
</gene>
<dbReference type="OrthoDB" id="37548at2"/>
<protein>
    <submittedName>
        <fullName evidence="2">Intracellular sulfur oxidation protein</fullName>
    </submittedName>
</protein>
<dbReference type="Pfam" id="PF02635">
    <property type="entry name" value="DsrE"/>
    <property type="match status" value="1"/>
</dbReference>
<dbReference type="Gene3D" id="3.40.1260.10">
    <property type="entry name" value="DsrEFH-like"/>
    <property type="match status" value="1"/>
</dbReference>